<dbReference type="EMBL" id="HG994580">
    <property type="protein sequence ID" value="CAF2761015.1"/>
    <property type="molecule type" value="Genomic_DNA"/>
</dbReference>
<evidence type="ECO:0000313" key="1">
    <source>
        <dbReference type="EMBL" id="CAF2761015.1"/>
    </source>
</evidence>
<protein>
    <submittedName>
        <fullName evidence="1">(salmon louse) hypothetical protein</fullName>
    </submittedName>
</protein>
<reference evidence="1" key="1">
    <citation type="submission" date="2021-02" db="EMBL/GenBank/DDBJ databases">
        <authorList>
            <person name="Bekaert M."/>
        </authorList>
    </citation>
    <scope>NUCLEOTIDE SEQUENCE</scope>
    <source>
        <strain evidence="1">IoA-00</strain>
    </source>
</reference>
<proteinExistence type="predicted"/>
<name>A0A7R8CEX7_LEPSM</name>
<dbReference type="AlphaFoldDB" id="A0A7R8CEX7"/>
<evidence type="ECO:0000313" key="2">
    <source>
        <dbReference type="Proteomes" id="UP000675881"/>
    </source>
</evidence>
<organism evidence="1 2">
    <name type="scientific">Lepeophtheirus salmonis</name>
    <name type="common">Salmon louse</name>
    <name type="synonym">Caligus salmonis</name>
    <dbReference type="NCBI Taxonomy" id="72036"/>
    <lineage>
        <taxon>Eukaryota</taxon>
        <taxon>Metazoa</taxon>
        <taxon>Ecdysozoa</taxon>
        <taxon>Arthropoda</taxon>
        <taxon>Crustacea</taxon>
        <taxon>Multicrustacea</taxon>
        <taxon>Hexanauplia</taxon>
        <taxon>Copepoda</taxon>
        <taxon>Siphonostomatoida</taxon>
        <taxon>Caligidae</taxon>
        <taxon>Lepeophtheirus</taxon>
    </lineage>
</organism>
<gene>
    <name evidence="1" type="ORF">LSAA_994</name>
</gene>
<sequence length="135" mass="14592">MYLGVTFILLSAVLVGFSHSQDVQQAPAAAPAPGGEDCNCQCMSLKFRDSRGTTYGNCESTINGAQWCYVKYDRFSPCPDLQSSRRFNGRYWSNHACATPAENSPECRFSTRPSVPFASSPASSVANSGVADDVF</sequence>
<accession>A0A7R8CEX7</accession>
<keyword evidence="2" id="KW-1185">Reference proteome</keyword>
<dbReference type="Proteomes" id="UP000675881">
    <property type="component" value="Chromosome 1"/>
</dbReference>